<name>A0A413BD20_9FIRM</name>
<evidence type="ECO:0000313" key="2">
    <source>
        <dbReference type="EMBL" id="RGW37603.1"/>
    </source>
</evidence>
<keyword evidence="1" id="KW-0812">Transmembrane</keyword>
<accession>A0A413BD20</accession>
<comment type="caution">
    <text evidence="2">The sequence shown here is derived from an EMBL/GenBank/DDBJ whole genome shotgun (WGS) entry which is preliminary data.</text>
</comment>
<sequence length="66" mass="7402">MVYLTLQAIHFITSYKSTSTGDDNTAWSFVVVMFAGIILTVFGKKKKRMTQIFRPAYSCSNQSAIS</sequence>
<dbReference type="NCBIfam" id="TIGR01167">
    <property type="entry name" value="LPXTG_anchor"/>
    <property type="match status" value="1"/>
</dbReference>
<dbReference type="EMBL" id="QSAE01000061">
    <property type="protein sequence ID" value="RGW37603.1"/>
    <property type="molecule type" value="Genomic_DNA"/>
</dbReference>
<protein>
    <submittedName>
        <fullName evidence="2">LPXTG cell wall anchor domain-containing protein</fullName>
    </submittedName>
</protein>
<dbReference type="Proteomes" id="UP000286581">
    <property type="component" value="Unassembled WGS sequence"/>
</dbReference>
<reference evidence="2 3" key="1">
    <citation type="submission" date="2018-08" db="EMBL/GenBank/DDBJ databases">
        <title>A genome reference for cultivated species of the human gut microbiota.</title>
        <authorList>
            <person name="Zou Y."/>
            <person name="Xue W."/>
            <person name="Luo G."/>
        </authorList>
    </citation>
    <scope>NUCLEOTIDE SEQUENCE [LARGE SCALE GENOMIC DNA]</scope>
    <source>
        <strain evidence="2 3">AF12-8</strain>
    </source>
</reference>
<keyword evidence="1" id="KW-0472">Membrane</keyword>
<gene>
    <name evidence="2" type="ORF">DWV78_13710</name>
</gene>
<organism evidence="2 3">
    <name type="scientific">Agathobacter rectalis</name>
    <dbReference type="NCBI Taxonomy" id="39491"/>
    <lineage>
        <taxon>Bacteria</taxon>
        <taxon>Bacillati</taxon>
        <taxon>Bacillota</taxon>
        <taxon>Clostridia</taxon>
        <taxon>Lachnospirales</taxon>
        <taxon>Lachnospiraceae</taxon>
        <taxon>Agathobacter</taxon>
    </lineage>
</organism>
<dbReference type="AlphaFoldDB" id="A0A413BD20"/>
<proteinExistence type="predicted"/>
<feature type="transmembrane region" description="Helical" evidence="1">
    <location>
        <begin position="25"/>
        <end position="43"/>
    </location>
</feature>
<evidence type="ECO:0000313" key="3">
    <source>
        <dbReference type="Proteomes" id="UP000286581"/>
    </source>
</evidence>
<keyword evidence="1" id="KW-1133">Transmembrane helix</keyword>
<evidence type="ECO:0000256" key="1">
    <source>
        <dbReference type="SAM" id="Phobius"/>
    </source>
</evidence>